<dbReference type="OMA" id="QTYPENA"/>
<feature type="domain" description="Ska2 N-terminal" evidence="15">
    <location>
        <begin position="12"/>
        <end position="120"/>
    </location>
</feature>
<evidence type="ECO:0000256" key="2">
    <source>
        <dbReference type="ARBA" id="ARBA00004629"/>
    </source>
</evidence>
<keyword evidence="12" id="KW-0137">Centromere</keyword>
<dbReference type="PANTHER" id="PTHR32017">
    <property type="entry name" value="SPINDLE AND KINETOCHORE-ASSOCIATED PROTEIN 2"/>
    <property type="match status" value="1"/>
</dbReference>
<keyword evidence="11" id="KW-0131">Cell cycle</keyword>
<evidence type="ECO:0000259" key="15">
    <source>
        <dbReference type="Pfam" id="PF16740"/>
    </source>
</evidence>
<evidence type="ECO:0000256" key="10">
    <source>
        <dbReference type="ARBA" id="ARBA00023212"/>
    </source>
</evidence>
<feature type="coiled-coil region" evidence="14">
    <location>
        <begin position="57"/>
        <end position="84"/>
    </location>
</feature>
<dbReference type="InParanoid" id="A0A1U7Z6S2"/>
<dbReference type="GO" id="GO:0000940">
    <property type="term" value="C:outer kinetochore"/>
    <property type="evidence" value="ECO:0000318"/>
    <property type="project" value="GO_Central"/>
</dbReference>
<dbReference type="GeneID" id="104589844"/>
<evidence type="ECO:0000256" key="13">
    <source>
        <dbReference type="ARBA" id="ARBA00029651"/>
    </source>
</evidence>
<evidence type="ECO:0000256" key="8">
    <source>
        <dbReference type="ARBA" id="ARBA00022776"/>
    </source>
</evidence>
<dbReference type="Gene3D" id="6.10.250.1380">
    <property type="match status" value="1"/>
</dbReference>
<evidence type="ECO:0000256" key="6">
    <source>
        <dbReference type="ARBA" id="ARBA00022618"/>
    </source>
</evidence>
<evidence type="ECO:0000256" key="3">
    <source>
        <dbReference type="ARBA" id="ARBA00010684"/>
    </source>
</evidence>
<dbReference type="AlphaFoldDB" id="A0A1U7Z6S2"/>
<dbReference type="GO" id="GO:0000278">
    <property type="term" value="P:mitotic cell cycle"/>
    <property type="evidence" value="ECO:0000318"/>
    <property type="project" value="GO_Central"/>
</dbReference>
<keyword evidence="6" id="KW-0132">Cell division</keyword>
<evidence type="ECO:0000256" key="7">
    <source>
        <dbReference type="ARBA" id="ARBA00022701"/>
    </source>
</evidence>
<dbReference type="eggNOG" id="ENOG502RZ3D">
    <property type="taxonomic scope" value="Eukaryota"/>
</dbReference>
<dbReference type="GO" id="GO:0051301">
    <property type="term" value="P:cell division"/>
    <property type="evidence" value="ECO:0007669"/>
    <property type="project" value="UniProtKB-KW"/>
</dbReference>
<dbReference type="InterPro" id="IPR042091">
    <property type="entry name" value="Ska2_N"/>
</dbReference>
<keyword evidence="16" id="KW-1185">Reference proteome</keyword>
<dbReference type="Proteomes" id="UP000189703">
    <property type="component" value="Unplaced"/>
</dbReference>
<dbReference type="GO" id="GO:0005876">
    <property type="term" value="C:spindle microtubule"/>
    <property type="evidence" value="ECO:0000318"/>
    <property type="project" value="GO_Central"/>
</dbReference>
<evidence type="ECO:0000256" key="1">
    <source>
        <dbReference type="ARBA" id="ARBA00004186"/>
    </source>
</evidence>
<keyword evidence="5" id="KW-0963">Cytoplasm</keyword>
<gene>
    <name evidence="17" type="primary">LOC104589844</name>
</gene>
<evidence type="ECO:0000256" key="5">
    <source>
        <dbReference type="ARBA" id="ARBA00022490"/>
    </source>
</evidence>
<reference evidence="17" key="1">
    <citation type="submission" date="2025-08" db="UniProtKB">
        <authorList>
            <consortium name="RefSeq"/>
        </authorList>
    </citation>
    <scope>IDENTIFICATION</scope>
</reference>
<dbReference type="GO" id="GO:0007059">
    <property type="term" value="P:chromosome segregation"/>
    <property type="evidence" value="ECO:0000318"/>
    <property type="project" value="GO_Central"/>
</dbReference>
<dbReference type="KEGG" id="nnu:104589844"/>
<dbReference type="PANTHER" id="PTHR32017:SF3">
    <property type="entry name" value="SPINDLE AND KINETOCHORE-ASSOCIATED PROTEIN 2"/>
    <property type="match status" value="1"/>
</dbReference>
<evidence type="ECO:0000313" key="16">
    <source>
        <dbReference type="Proteomes" id="UP000189703"/>
    </source>
</evidence>
<evidence type="ECO:0000313" key="17">
    <source>
        <dbReference type="RefSeq" id="XP_010246581.1"/>
    </source>
</evidence>
<keyword evidence="10" id="KW-0206">Cytoskeleton</keyword>
<name>A0A1U7Z6S2_NELNU</name>
<accession>A0A1U7Z6S2</accession>
<keyword evidence="8" id="KW-0498">Mitosis</keyword>
<keyword evidence="4" id="KW-0158">Chromosome</keyword>
<evidence type="ECO:0000256" key="9">
    <source>
        <dbReference type="ARBA" id="ARBA00022838"/>
    </source>
</evidence>
<dbReference type="RefSeq" id="XP_010246581.1">
    <property type="nucleotide sequence ID" value="XM_010248279.2"/>
</dbReference>
<keyword evidence="9" id="KW-0995">Kinetochore</keyword>
<sequence length="158" mass="18214">MGHRRQQQQQQHEAVDNLLNLFTKASYDLSVVQHRLEKEFQNIYPENANPMNLVSRVKKIQDELSSLKDQCRELLAAKQDLIDQARTTLVGNRSLLQRMQTSSGLPVTRDFDDPAYADFNQIIDEWTAQLRSNRGNNKLEADSEDINQLLFSAIVQDN</sequence>
<dbReference type="FunCoup" id="A0A1U7Z6S2">
    <property type="interactions" value="200"/>
</dbReference>
<evidence type="ECO:0000256" key="11">
    <source>
        <dbReference type="ARBA" id="ARBA00023306"/>
    </source>
</evidence>
<evidence type="ECO:0000256" key="14">
    <source>
        <dbReference type="SAM" id="Coils"/>
    </source>
</evidence>
<evidence type="ECO:0000256" key="12">
    <source>
        <dbReference type="ARBA" id="ARBA00023328"/>
    </source>
</evidence>
<dbReference type="Pfam" id="PF16740">
    <property type="entry name" value="SKA2"/>
    <property type="match status" value="1"/>
</dbReference>
<keyword evidence="7" id="KW-0493">Microtubule</keyword>
<organism evidence="16 17">
    <name type="scientific">Nelumbo nucifera</name>
    <name type="common">Sacred lotus</name>
    <dbReference type="NCBI Taxonomy" id="4432"/>
    <lineage>
        <taxon>Eukaryota</taxon>
        <taxon>Viridiplantae</taxon>
        <taxon>Streptophyta</taxon>
        <taxon>Embryophyta</taxon>
        <taxon>Tracheophyta</taxon>
        <taxon>Spermatophyta</taxon>
        <taxon>Magnoliopsida</taxon>
        <taxon>Proteales</taxon>
        <taxon>Nelumbonaceae</taxon>
        <taxon>Nelumbo</taxon>
    </lineage>
</organism>
<proteinExistence type="inferred from homology"/>
<dbReference type="InterPro" id="IPR026762">
    <property type="entry name" value="Ska2"/>
</dbReference>
<evidence type="ECO:0000256" key="4">
    <source>
        <dbReference type="ARBA" id="ARBA00022454"/>
    </source>
</evidence>
<comment type="similarity">
    <text evidence="3">Belongs to the SKA2 family.</text>
</comment>
<dbReference type="OrthoDB" id="193920at2759"/>
<keyword evidence="14" id="KW-0175">Coiled coil</keyword>
<comment type="subcellular location">
    <subcellularLocation>
        <location evidence="2">Chromosome</location>
        <location evidence="2">Centromere</location>
        <location evidence="2">Kinetochore</location>
    </subcellularLocation>
    <subcellularLocation>
        <location evidence="1">Cytoplasm</location>
        <location evidence="1">Cytoskeleton</location>
        <location evidence="1">Spindle</location>
    </subcellularLocation>
</comment>
<dbReference type="GO" id="GO:0008017">
    <property type="term" value="F:microtubule binding"/>
    <property type="evidence" value="ECO:0000318"/>
    <property type="project" value="GO_Central"/>
</dbReference>
<protein>
    <recommendedName>
        <fullName evidence="13">Protein FAM33A</fullName>
    </recommendedName>
</protein>